<keyword evidence="2" id="KW-1185">Reference proteome</keyword>
<gene>
    <name evidence="1" type="ORF">HPULCUR_000804</name>
</gene>
<organism evidence="1 2">
    <name type="scientific">Helicostylum pulchrum</name>
    <dbReference type="NCBI Taxonomy" id="562976"/>
    <lineage>
        <taxon>Eukaryota</taxon>
        <taxon>Fungi</taxon>
        <taxon>Fungi incertae sedis</taxon>
        <taxon>Mucoromycota</taxon>
        <taxon>Mucoromycotina</taxon>
        <taxon>Mucoromycetes</taxon>
        <taxon>Mucorales</taxon>
        <taxon>Mucorineae</taxon>
        <taxon>Mucoraceae</taxon>
        <taxon>Helicostylum</taxon>
    </lineage>
</organism>
<dbReference type="EMBL" id="BAABUJ010000004">
    <property type="protein sequence ID" value="GAA5795446.1"/>
    <property type="molecule type" value="Genomic_DNA"/>
</dbReference>
<protein>
    <submittedName>
        <fullName evidence="1">Uncharacterized protein</fullName>
    </submittedName>
</protein>
<sequence>MTRVRKNLDASFDTICKTEVYGVQSIRNSITLSKTSLNGVQVYRHQELRTTEIPVDYAQRHKWLKAMVHMAVLLRFWMNRR</sequence>
<reference evidence="1 2" key="1">
    <citation type="submission" date="2024-04" db="EMBL/GenBank/DDBJ databases">
        <title>genome sequences of Mucor flavus KT1a and Helicostylum pulchrum KT1b strains isolation_sourced from the surface of a dry-aged beef.</title>
        <authorList>
            <person name="Toyotome T."/>
            <person name="Hosono M."/>
            <person name="Torimaru M."/>
            <person name="Fukuda K."/>
            <person name="Mikami N."/>
        </authorList>
    </citation>
    <scope>NUCLEOTIDE SEQUENCE [LARGE SCALE GENOMIC DNA]</scope>
    <source>
        <strain evidence="1 2">KT1b</strain>
    </source>
</reference>
<evidence type="ECO:0000313" key="2">
    <source>
        <dbReference type="Proteomes" id="UP001476247"/>
    </source>
</evidence>
<name>A0ABP9XL07_9FUNG</name>
<evidence type="ECO:0000313" key="1">
    <source>
        <dbReference type="EMBL" id="GAA5795446.1"/>
    </source>
</evidence>
<comment type="caution">
    <text evidence="1">The sequence shown here is derived from an EMBL/GenBank/DDBJ whole genome shotgun (WGS) entry which is preliminary data.</text>
</comment>
<accession>A0ABP9XL07</accession>
<dbReference type="Proteomes" id="UP001476247">
    <property type="component" value="Unassembled WGS sequence"/>
</dbReference>
<proteinExistence type="predicted"/>